<comment type="subcellular location">
    <subcellularLocation>
        <location evidence="1">Membrane</location>
        <topology evidence="1">Multi-pass membrane protein</topology>
    </subcellularLocation>
</comment>
<dbReference type="GO" id="GO:0016887">
    <property type="term" value="F:ATP hydrolysis activity"/>
    <property type="evidence" value="ECO:0007669"/>
    <property type="project" value="InterPro"/>
</dbReference>
<dbReference type="GO" id="GO:0016020">
    <property type="term" value="C:membrane"/>
    <property type="evidence" value="ECO:0007669"/>
    <property type="project" value="UniProtKB-SubCell"/>
</dbReference>
<reference evidence="14 15" key="1">
    <citation type="journal article" date="2018" name="New Phytol.">
        <title>Phylogenomics of Endogonaceae and evolution of mycorrhizas within Mucoromycota.</title>
        <authorList>
            <person name="Chang Y."/>
            <person name="Desiro A."/>
            <person name="Na H."/>
            <person name="Sandor L."/>
            <person name="Lipzen A."/>
            <person name="Clum A."/>
            <person name="Barry K."/>
            <person name="Grigoriev I.V."/>
            <person name="Martin F.M."/>
            <person name="Stajich J.E."/>
            <person name="Smith M.E."/>
            <person name="Bonito G."/>
            <person name="Spatafora J.W."/>
        </authorList>
    </citation>
    <scope>NUCLEOTIDE SEQUENCE [LARGE SCALE GENOMIC DNA]</scope>
    <source>
        <strain evidence="14 15">GMNB39</strain>
    </source>
</reference>
<dbReference type="PROSITE" id="PS50929">
    <property type="entry name" value="ABC_TM1F"/>
    <property type="match status" value="2"/>
</dbReference>
<dbReference type="FunFam" id="3.40.50.300:FF:000825">
    <property type="entry name" value="ABC bile acid transporter"/>
    <property type="match status" value="1"/>
</dbReference>
<keyword evidence="7 11" id="KW-1133">Transmembrane helix</keyword>
<proteinExistence type="predicted"/>
<feature type="region of interest" description="Disordered" evidence="10">
    <location>
        <begin position="206"/>
        <end position="227"/>
    </location>
</feature>
<evidence type="ECO:0000259" key="12">
    <source>
        <dbReference type="PROSITE" id="PS50893"/>
    </source>
</evidence>
<feature type="compositionally biased region" description="Polar residues" evidence="10">
    <location>
        <begin position="206"/>
        <end position="219"/>
    </location>
</feature>
<evidence type="ECO:0000256" key="1">
    <source>
        <dbReference type="ARBA" id="ARBA00004141"/>
    </source>
</evidence>
<evidence type="ECO:0000256" key="2">
    <source>
        <dbReference type="ARBA" id="ARBA00022448"/>
    </source>
</evidence>
<keyword evidence="6" id="KW-0067">ATP-binding</keyword>
<feature type="transmembrane region" description="Helical" evidence="11">
    <location>
        <begin position="387"/>
        <end position="409"/>
    </location>
</feature>
<dbReference type="InterPro" id="IPR003439">
    <property type="entry name" value="ABC_transporter-like_ATP-bd"/>
</dbReference>
<dbReference type="InterPro" id="IPR050173">
    <property type="entry name" value="ABC_transporter_C-like"/>
</dbReference>
<feature type="domain" description="ABC transmembrane type-1" evidence="13">
    <location>
        <begin position="126"/>
        <end position="313"/>
    </location>
</feature>
<feature type="transmembrane region" description="Helical" evidence="11">
    <location>
        <begin position="969"/>
        <end position="988"/>
    </location>
</feature>
<dbReference type="SUPFAM" id="SSF52540">
    <property type="entry name" value="P-loop containing nucleoside triphosphate hydrolases"/>
    <property type="match status" value="2"/>
</dbReference>
<keyword evidence="2" id="KW-0813">Transport</keyword>
<dbReference type="PANTHER" id="PTHR24223">
    <property type="entry name" value="ATP-BINDING CASSETTE SUB-FAMILY C"/>
    <property type="match status" value="1"/>
</dbReference>
<feature type="transmembrane region" description="Helical" evidence="11">
    <location>
        <begin position="814"/>
        <end position="837"/>
    </location>
</feature>
<feature type="compositionally biased region" description="Basic and acidic residues" evidence="10">
    <location>
        <begin position="490"/>
        <end position="501"/>
    </location>
</feature>
<feature type="transmembrane region" description="Helical" evidence="11">
    <location>
        <begin position="46"/>
        <end position="67"/>
    </location>
</feature>
<dbReference type="SMART" id="SM00382">
    <property type="entry name" value="AAA"/>
    <property type="match status" value="2"/>
</dbReference>
<accession>A0A433D5R4</accession>
<dbReference type="InterPro" id="IPR003593">
    <property type="entry name" value="AAA+_ATPase"/>
</dbReference>
<gene>
    <name evidence="14" type="ORF">BC936DRAFT_147230</name>
</gene>
<keyword evidence="4" id="KW-0677">Repeat</keyword>
<feature type="domain" description="ABC transmembrane type-1" evidence="13">
    <location>
        <begin position="825"/>
        <end position="1111"/>
    </location>
</feature>
<dbReference type="FunFam" id="1.20.1560.10:FF:000013">
    <property type="entry name" value="ABC transporter C family member 2"/>
    <property type="match status" value="1"/>
</dbReference>
<dbReference type="Proteomes" id="UP000268093">
    <property type="component" value="Unassembled WGS sequence"/>
</dbReference>
<dbReference type="InterPro" id="IPR027417">
    <property type="entry name" value="P-loop_NTPase"/>
</dbReference>
<organism evidence="14 15">
    <name type="scientific">Jimgerdemannia flammicorona</name>
    <dbReference type="NCBI Taxonomy" id="994334"/>
    <lineage>
        <taxon>Eukaryota</taxon>
        <taxon>Fungi</taxon>
        <taxon>Fungi incertae sedis</taxon>
        <taxon>Mucoromycota</taxon>
        <taxon>Mucoromycotina</taxon>
        <taxon>Endogonomycetes</taxon>
        <taxon>Endogonales</taxon>
        <taxon>Endogonaceae</taxon>
        <taxon>Jimgerdemannia</taxon>
    </lineage>
</organism>
<feature type="domain" description="ABC transporter" evidence="12">
    <location>
        <begin position="473"/>
        <end position="742"/>
    </location>
</feature>
<evidence type="ECO:0000256" key="7">
    <source>
        <dbReference type="ARBA" id="ARBA00022989"/>
    </source>
</evidence>
<comment type="caution">
    <text evidence="14">The sequence shown here is derived from an EMBL/GenBank/DDBJ whole genome shotgun (WGS) entry which is preliminary data.</text>
</comment>
<keyword evidence="8 11" id="KW-0472">Membrane</keyword>
<dbReference type="GO" id="GO:0005524">
    <property type="term" value="F:ATP binding"/>
    <property type="evidence" value="ECO:0007669"/>
    <property type="project" value="UniProtKB-KW"/>
</dbReference>
<feature type="transmembrane region" description="Helical" evidence="11">
    <location>
        <begin position="248"/>
        <end position="267"/>
    </location>
</feature>
<dbReference type="Gene3D" id="3.40.50.300">
    <property type="entry name" value="P-loop containing nucleotide triphosphate hydrolases"/>
    <property type="match status" value="2"/>
</dbReference>
<protein>
    <recommendedName>
        <fullName evidence="16">P-loop containing nucleoside triphosphate hydrolase protein</fullName>
    </recommendedName>
</protein>
<dbReference type="CDD" id="cd18604">
    <property type="entry name" value="ABC_6TM_VMR1_D2_like"/>
    <property type="match status" value="1"/>
</dbReference>
<dbReference type="InterPro" id="IPR036640">
    <property type="entry name" value="ABC1_TM_sf"/>
</dbReference>
<sequence length="1338" mass="147892">MLETIAIVITYCYAIPCCTAVILHFLPSHLEPVRSADKETKTTASAALWLRVTFSWINPLIGLGANLEGRDLKRFMDADDAPDALYDKFSRTRHVIIDSYLRLRSDSLARRIIAFNRHELAWQFTFALLFSLSEYVSPYFFQLFLRCIQESTPAARSTAFRYLMIMLAAEIGKTVFETQMLHISRRIDIRLKSVLPLEIFARALSSTDHSGHPPSTSQSDGRDAEDPVDINLTSDVNRIAEAANRIHGIYTAPLSLIFGVVQLYQLLGWSALVGLATMSAAVLLSSGCSVTFSRIMGHVMSIRDNRLALTREVCIAKAPFPTLMHFGNLHEVFAQHHCDFVSLFKASEPLKSTPGSAPSRIKFSKYANWNWNACAQVRYAAIQIPKISSIVFIFLATPVLVTLGSFVAFTKLAAGQLTAPTAFTAIQLFTKLRDPLYAVPVTVNTFVSATLSYKRITAFLEASETRRECPVEVKETNISFRNATIRWTHERHSTSKKHAADDSQAQTKPSTSFTLRELDISFPAGELSLVCGSTGSGKSALLMALLGEMTLMSGTVEFPKVVETDNLTLNTAGLTLTFPSSVAYVSQQAWLQSGTIRDNVLFGWPLDQQRYDEVLDVCALRKDLDMFEHGDMTVIGENGTALSGGQKQRVSLARAVYSSAQVVLLDDCLSSADAATAQHVYERCLIGSLMHGRTRLLVTHHVRLCLPGARYIVKMDGGRVAYKAIVSKSSRIEEILKEVFQTDGIDTRKEEFISEPDPRTKVEMDKDVRFVQPLPFSDGGASVNIHRRNSIAAGNSILSWNHEIRPRGQVFRDFFDACGGIPFWAVITCIILIRRVVSVGEGWWLKMWSSDPSAASKLQTSFNADRYLGVYVTISLTGLLMEALFMVAIYSGSLKASRAIHRQVLQAIARAPLRFFDTNTVGDIISRFGKDLEVIDGNFSSLANECGVLLGNLVAVAMTIGVISTITPVFLIASIGVGVVYIYIGNIFSKITRELKWLELSAHGAMVAYYMESVRGAVTIRAFGKHNQFTREMASRLENSILPYHILHTCERWLSVRAHSAAAVMSFLAGFFILLSPSRIDAGVAGLSLSQAINFLRQIDYLLRRRSALEMHMNSVERVGELMHLPTEEERARNIDISRLPAAWPQEGRIDVAGLVIKYAPELDIALHGLNLSIHAGEKVGVVGRSGSGKSTLALSLLRFLNPSQGHIRIDNIDIGFIGLEDLRSRITIIPQDPILFSGTIRSNLDPLNAYEDEELGRALSRVDVLPSDYLTAKTGNACSQGTHFYLNAEVSTGGANLSQGQKQLLCLARAILRNSKVIDKVTLQHGIRHLSAELKHP</sequence>
<dbReference type="InterPro" id="IPR017871">
    <property type="entry name" value="ABC_transporter-like_CS"/>
</dbReference>
<dbReference type="Pfam" id="PF00664">
    <property type="entry name" value="ABC_membrane"/>
    <property type="match status" value="1"/>
</dbReference>
<evidence type="ECO:0000256" key="10">
    <source>
        <dbReference type="SAM" id="MobiDB-lite"/>
    </source>
</evidence>
<dbReference type="EMBL" id="RBNI01006179">
    <property type="protein sequence ID" value="RUP46192.1"/>
    <property type="molecule type" value="Genomic_DNA"/>
</dbReference>
<evidence type="ECO:0000256" key="8">
    <source>
        <dbReference type="ARBA" id="ARBA00023136"/>
    </source>
</evidence>
<keyword evidence="15" id="KW-1185">Reference proteome</keyword>
<dbReference type="PANTHER" id="PTHR24223:SF356">
    <property type="entry name" value="ATP-BINDING CASSETTE TRANSPORTER ABC4"/>
    <property type="match status" value="1"/>
</dbReference>
<keyword evidence="3 11" id="KW-0812">Transmembrane</keyword>
<keyword evidence="5" id="KW-0547">Nucleotide-binding</keyword>
<evidence type="ECO:0000313" key="14">
    <source>
        <dbReference type="EMBL" id="RUP46192.1"/>
    </source>
</evidence>
<keyword evidence="9" id="KW-0325">Glycoprotein</keyword>
<evidence type="ECO:0008006" key="16">
    <source>
        <dbReference type="Google" id="ProtNLM"/>
    </source>
</evidence>
<dbReference type="Gene3D" id="1.20.1560.10">
    <property type="entry name" value="ABC transporter type 1, transmembrane domain"/>
    <property type="match status" value="3"/>
</dbReference>
<evidence type="ECO:0000313" key="15">
    <source>
        <dbReference type="Proteomes" id="UP000268093"/>
    </source>
</evidence>
<dbReference type="GO" id="GO:0140359">
    <property type="term" value="F:ABC-type transporter activity"/>
    <property type="evidence" value="ECO:0007669"/>
    <property type="project" value="InterPro"/>
</dbReference>
<evidence type="ECO:0000256" key="3">
    <source>
        <dbReference type="ARBA" id="ARBA00022692"/>
    </source>
</evidence>
<feature type="transmembrane region" description="Helical" evidence="11">
    <location>
        <begin position="1058"/>
        <end position="1076"/>
    </location>
</feature>
<feature type="region of interest" description="Disordered" evidence="10">
    <location>
        <begin position="490"/>
        <end position="509"/>
    </location>
</feature>
<feature type="transmembrane region" description="Helical" evidence="11">
    <location>
        <begin position="868"/>
        <end position="890"/>
    </location>
</feature>
<dbReference type="PROSITE" id="PS00211">
    <property type="entry name" value="ABC_TRANSPORTER_1"/>
    <property type="match status" value="1"/>
</dbReference>
<evidence type="ECO:0000256" key="11">
    <source>
        <dbReference type="SAM" id="Phobius"/>
    </source>
</evidence>
<feature type="transmembrane region" description="Helical" evidence="11">
    <location>
        <begin position="273"/>
        <end position="296"/>
    </location>
</feature>
<dbReference type="PROSITE" id="PS50893">
    <property type="entry name" value="ABC_TRANSPORTER_2"/>
    <property type="match status" value="1"/>
</dbReference>
<dbReference type="Pfam" id="PF00005">
    <property type="entry name" value="ABC_tran"/>
    <property type="match status" value="2"/>
</dbReference>
<evidence type="ECO:0000259" key="13">
    <source>
        <dbReference type="PROSITE" id="PS50929"/>
    </source>
</evidence>
<evidence type="ECO:0000256" key="6">
    <source>
        <dbReference type="ARBA" id="ARBA00022840"/>
    </source>
</evidence>
<name>A0A433D5R4_9FUNG</name>
<dbReference type="SUPFAM" id="SSF90123">
    <property type="entry name" value="ABC transporter transmembrane region"/>
    <property type="match status" value="2"/>
</dbReference>
<evidence type="ECO:0000256" key="9">
    <source>
        <dbReference type="ARBA" id="ARBA00023180"/>
    </source>
</evidence>
<dbReference type="CDD" id="cd03250">
    <property type="entry name" value="ABCC_MRP_domain1"/>
    <property type="match status" value="1"/>
</dbReference>
<dbReference type="InterPro" id="IPR011527">
    <property type="entry name" value="ABC1_TM_dom"/>
</dbReference>
<evidence type="ECO:0000256" key="4">
    <source>
        <dbReference type="ARBA" id="ARBA00022737"/>
    </source>
</evidence>
<feature type="transmembrane region" description="Helical" evidence="11">
    <location>
        <begin position="7"/>
        <end position="26"/>
    </location>
</feature>
<evidence type="ECO:0000256" key="5">
    <source>
        <dbReference type="ARBA" id="ARBA00022741"/>
    </source>
</evidence>
<dbReference type="OrthoDB" id="6500128at2759"/>